<dbReference type="STRING" id="111015.AXF14_12230"/>
<reference evidence="2" key="1">
    <citation type="submission" date="2016-02" db="EMBL/GenBank/DDBJ databases">
        <authorList>
            <person name="Holder M.E."/>
            <person name="Ajami N.J."/>
            <person name="Petrosino J.F."/>
        </authorList>
    </citation>
    <scope>NUCLEOTIDE SEQUENCE [LARGE SCALE GENOMIC DNA]</scope>
    <source>
        <strain evidence="2">CCUG 36733</strain>
    </source>
</reference>
<dbReference type="Proteomes" id="UP000065220">
    <property type="component" value="Chromosome"/>
</dbReference>
<name>A0A0X8JG28_ACTRD</name>
<evidence type="ECO:0000313" key="2">
    <source>
        <dbReference type="Proteomes" id="UP000065220"/>
    </source>
</evidence>
<proteinExistence type="predicted"/>
<dbReference type="OrthoDB" id="3690060at2"/>
<evidence type="ECO:0000313" key="1">
    <source>
        <dbReference type="EMBL" id="AMD88209.1"/>
    </source>
</evidence>
<dbReference type="AlphaFoldDB" id="A0A0X8JG28"/>
<dbReference type="InterPro" id="IPR028978">
    <property type="entry name" value="Chorismate_lyase_/UTRA_dom_sf"/>
</dbReference>
<gene>
    <name evidence="1" type="ORF">AXF14_12230</name>
</gene>
<dbReference type="EMBL" id="CP014228">
    <property type="protein sequence ID" value="AMD88209.1"/>
    <property type="molecule type" value="Genomic_DNA"/>
</dbReference>
<protein>
    <submittedName>
        <fullName evidence="1">Uncharacterized protein</fullName>
    </submittedName>
</protein>
<accession>A0A0X8JG28</accession>
<sequence length="179" mass="19547">MTTVDLIRLPAVTRVLLTSDGSTTRCLQAIVGSEVRLDVIEDRALCAGEFAVERAHLGADAPVRLRRSQLFLGDHALSNNIVLYPPDTTEWSPGSPLPLGLQLRGAHTLQHREILAVGIDEESHQAFKEYVIETTASPGRIYIKELFSPLVAPIADTHENALLNSASMTRLSESGRNNL</sequence>
<dbReference type="Gene3D" id="3.40.1410.10">
    <property type="entry name" value="Chorismate lyase-like"/>
    <property type="match status" value="1"/>
</dbReference>
<keyword evidence="2" id="KW-1185">Reference proteome</keyword>
<dbReference type="RefSeq" id="WP_067943605.1">
    <property type="nucleotide sequence ID" value="NZ_CP014228.1"/>
</dbReference>
<dbReference type="KEGG" id="ard:AXF14_12230"/>
<dbReference type="SUPFAM" id="SSF64288">
    <property type="entry name" value="Chorismate lyase-like"/>
    <property type="match status" value="1"/>
</dbReference>
<organism evidence="1 2">
    <name type="scientific">Actinomyces radicidentis</name>
    <dbReference type="NCBI Taxonomy" id="111015"/>
    <lineage>
        <taxon>Bacteria</taxon>
        <taxon>Bacillati</taxon>
        <taxon>Actinomycetota</taxon>
        <taxon>Actinomycetes</taxon>
        <taxon>Actinomycetales</taxon>
        <taxon>Actinomycetaceae</taxon>
        <taxon>Actinomyces</taxon>
    </lineage>
</organism>